<dbReference type="Pfam" id="PF08486">
    <property type="entry name" value="SpoIID"/>
    <property type="match status" value="1"/>
</dbReference>
<dbReference type="OrthoDB" id="501259at2"/>
<dbReference type="EMBL" id="PQWO01000015">
    <property type="protein sequence ID" value="PZD71600.1"/>
    <property type="molecule type" value="Genomic_DNA"/>
</dbReference>
<dbReference type="AlphaFoldDB" id="A0A2W1JC61"/>
<sequence length="578" mass="64508">MTGAIGKQRSYVGGSFIAVGVLLAAPAGAASNPTLKIGIVQRFGEQPKDTLTIQALPGDRLTLKFADQGQVKTLATNKVQFDIQPQPLPKPVIQERVVLGVFRSFESAETQALDYRMQGIPVEVAQPNKWQVWAKRDRYSTPKKRKKLVKTLKEQGKSVFLDQQRQVQKPLLSWVVDGYRYSRDSVSITSGKSVLQVQKNRYGGTLKFQPNTYGSYTLVNQVPIETYLRGVVPYEIGFSAPLTSIQAQAIIARTYALRNLRRFKIDDYELCADTQCQVYRGLSGAKSRVDDAIATTAGQVLTYDNELIDALYSSTTGGVTASFEEVWEGDPRPYLQTKIDAAPNPVWDLKTRSLADPANFKAFVNLKQGFNEVTWPTFRWRIEAPLAEMNQILRKFLRQKQHPLAEFGTIQTLEITKRSHGGRVQTLRVTTDIGSVELHKDEIVQGIRGAKSLLFYVEPMYEPQPPIVNAPDPQSPAPPPEKVLKGYRFVGGGWGHAVGLSQTGAQHLSKLGWSASKILDFYYPGTTLEPLTDTIARWREPEIPAPSPAAPEEQNGGFLGLKLPQIDWQGFWEWLPFT</sequence>
<dbReference type="NCBIfam" id="TIGR02669">
    <property type="entry name" value="SpoIID_LytB"/>
    <property type="match status" value="1"/>
</dbReference>
<dbReference type="Proteomes" id="UP000248857">
    <property type="component" value="Unassembled WGS sequence"/>
</dbReference>
<reference evidence="2 3" key="1">
    <citation type="journal article" date="2018" name="Sci. Rep.">
        <title>A novel species of the marine cyanobacterium Acaryochloris with a unique pigment content and lifestyle.</title>
        <authorList>
            <person name="Partensky F."/>
            <person name="Six C."/>
            <person name="Ratin M."/>
            <person name="Garczarek L."/>
            <person name="Vaulot D."/>
            <person name="Probert I."/>
            <person name="Calteau A."/>
            <person name="Gourvil P."/>
            <person name="Marie D."/>
            <person name="Grebert T."/>
            <person name="Bouchier C."/>
            <person name="Le Panse S."/>
            <person name="Gachenot M."/>
            <person name="Rodriguez F."/>
            <person name="Garrido J.L."/>
        </authorList>
    </citation>
    <scope>NUCLEOTIDE SEQUENCE [LARGE SCALE GENOMIC DNA]</scope>
    <source>
        <strain evidence="2 3">RCC1774</strain>
    </source>
</reference>
<protein>
    <submittedName>
        <fullName evidence="2">Amidase enhancer</fullName>
    </submittedName>
</protein>
<comment type="caution">
    <text evidence="2">The sequence shown here is derived from an EMBL/GenBank/DDBJ whole genome shotgun (WGS) entry which is preliminary data.</text>
</comment>
<evidence type="ECO:0000313" key="3">
    <source>
        <dbReference type="Proteomes" id="UP000248857"/>
    </source>
</evidence>
<organism evidence="2 3">
    <name type="scientific">Acaryochloris thomasi RCC1774</name>
    <dbReference type="NCBI Taxonomy" id="1764569"/>
    <lineage>
        <taxon>Bacteria</taxon>
        <taxon>Bacillati</taxon>
        <taxon>Cyanobacteriota</taxon>
        <taxon>Cyanophyceae</taxon>
        <taxon>Acaryochloridales</taxon>
        <taxon>Acaryochloridaceae</taxon>
        <taxon>Acaryochloris</taxon>
        <taxon>Acaryochloris thomasi</taxon>
    </lineage>
</organism>
<dbReference type="InterPro" id="IPR051922">
    <property type="entry name" value="Bact_Sporulation_Assoc"/>
</dbReference>
<feature type="domain" description="Sporulation stage II protein D amidase enhancer LytB N-terminal" evidence="1">
    <location>
        <begin position="214"/>
        <end position="303"/>
    </location>
</feature>
<evidence type="ECO:0000259" key="1">
    <source>
        <dbReference type="Pfam" id="PF08486"/>
    </source>
</evidence>
<dbReference type="InterPro" id="IPR013486">
    <property type="entry name" value="SpoIID/LytB"/>
</dbReference>
<dbReference type="GO" id="GO:0030288">
    <property type="term" value="C:outer membrane-bounded periplasmic space"/>
    <property type="evidence" value="ECO:0007669"/>
    <property type="project" value="TreeGrafter"/>
</dbReference>
<keyword evidence="3" id="KW-1185">Reference proteome</keyword>
<gene>
    <name evidence="2" type="primary">lytB_2</name>
    <name evidence="2" type="ORF">C1752_05056</name>
</gene>
<name>A0A2W1JC61_9CYAN</name>
<dbReference type="InterPro" id="IPR013693">
    <property type="entry name" value="SpoIID/LytB_N"/>
</dbReference>
<dbReference type="GO" id="GO:0030435">
    <property type="term" value="P:sporulation resulting in formation of a cellular spore"/>
    <property type="evidence" value="ECO:0007669"/>
    <property type="project" value="InterPro"/>
</dbReference>
<dbReference type="RefSeq" id="WP_110987863.1">
    <property type="nucleotide sequence ID" value="NZ_CAWNWM010000015.1"/>
</dbReference>
<dbReference type="PANTHER" id="PTHR30032">
    <property type="entry name" value="N-ACETYLMURAMOYL-L-ALANINE AMIDASE-RELATED"/>
    <property type="match status" value="1"/>
</dbReference>
<evidence type="ECO:0000313" key="2">
    <source>
        <dbReference type="EMBL" id="PZD71600.1"/>
    </source>
</evidence>
<proteinExistence type="predicted"/>
<dbReference type="PANTHER" id="PTHR30032:SF4">
    <property type="entry name" value="AMIDASE ENHANCER"/>
    <property type="match status" value="1"/>
</dbReference>
<accession>A0A2W1JC61</accession>